<protein>
    <submittedName>
        <fullName evidence="4">Uncharacterized protein</fullName>
    </submittedName>
</protein>
<dbReference type="Gene3D" id="1.10.1040.10">
    <property type="entry name" value="N-(1-d-carboxylethyl)-l-norvaline Dehydrogenase, domain 2"/>
    <property type="match status" value="1"/>
</dbReference>
<name>N6WV49_9GAMM</name>
<evidence type="ECO:0000256" key="1">
    <source>
        <dbReference type="ARBA" id="ARBA00023002"/>
    </source>
</evidence>
<dbReference type="Pfam" id="PF02317">
    <property type="entry name" value="Octopine_DH"/>
    <property type="match status" value="1"/>
</dbReference>
<dbReference type="GO" id="GO:0015940">
    <property type="term" value="P:pantothenate biosynthetic process"/>
    <property type="evidence" value="ECO:0007669"/>
    <property type="project" value="UniProtKB-UniPathway"/>
</dbReference>
<dbReference type="PANTHER" id="PTHR38015:SF1">
    <property type="entry name" value="OPINE DEHYDROGENASE DOMAIN-CONTAINING PROTEIN"/>
    <property type="match status" value="1"/>
</dbReference>
<evidence type="ECO:0000313" key="5">
    <source>
        <dbReference type="Proteomes" id="UP000013165"/>
    </source>
</evidence>
<keyword evidence="5" id="KW-1185">Reference proteome</keyword>
<dbReference type="RefSeq" id="WP_004580923.1">
    <property type="nucleotide sequence ID" value="NZ_AP028878.1"/>
</dbReference>
<accession>N6WV49</accession>
<dbReference type="Gene3D" id="3.40.50.720">
    <property type="entry name" value="NAD(P)-binding Rossmann-like Domain"/>
    <property type="match status" value="1"/>
</dbReference>
<sequence length="375" mass="42443">MANIVIVGGGNQAHALIGTLSGKNHSVSILTRKAKEIEQKLKDYNGIAIFHAAKNVTQFAKPDKVTDAAKEIIPHADIILITNPANDRERVLKQIKPHLSKNKRVFVGAIPGWGGFHWLVEKELGNEKNIITWGLKDTPVMASHLNPGVSVTQLGEKNTLYFAINKPSTDKIEHTKYILQTIFDAELAYCENFLEFSLCAGNPIEHLPILYGKIGPYSQWDGTPFSQQPLFYEDISELEAYFVKRADEEQQKLVKTIRNSYQMKMDNAIPLQEDIIKIYGDQVKDKSTLYKTIKTNTAYKSIKMPMKKGEQGYELDFDHRIFSEDIPFGLDILIEIGKILAIETPFLTELKRWLSTIGANYPRSALDYIPEKAIY</sequence>
<dbReference type="STRING" id="626887.J057_14865"/>
<feature type="domain" description="Opine dehydrogenase" evidence="2">
    <location>
        <begin position="190"/>
        <end position="357"/>
    </location>
</feature>
<keyword evidence="1" id="KW-0560">Oxidoreductase</keyword>
<proteinExistence type="predicted"/>
<dbReference type="PATRIC" id="fig|626887.3.peg.2963"/>
<gene>
    <name evidence="4" type="ORF">J057_14865</name>
</gene>
<dbReference type="InterPro" id="IPR051729">
    <property type="entry name" value="Opine/Lysopine_DH"/>
</dbReference>
<dbReference type="SUPFAM" id="SSF48179">
    <property type="entry name" value="6-phosphogluconate dehydrogenase C-terminal domain-like"/>
    <property type="match status" value="1"/>
</dbReference>
<organism evidence="4 5">
    <name type="scientific">Marinobacter nanhaiticus D15-8W</name>
    <dbReference type="NCBI Taxonomy" id="626887"/>
    <lineage>
        <taxon>Bacteria</taxon>
        <taxon>Pseudomonadati</taxon>
        <taxon>Pseudomonadota</taxon>
        <taxon>Gammaproteobacteria</taxon>
        <taxon>Pseudomonadales</taxon>
        <taxon>Marinobacteraceae</taxon>
        <taxon>Marinobacter</taxon>
    </lineage>
</organism>
<dbReference type="SUPFAM" id="SSF51735">
    <property type="entry name" value="NAD(P)-binding Rossmann-fold domains"/>
    <property type="match status" value="1"/>
</dbReference>
<dbReference type="eggNOG" id="COG1893">
    <property type="taxonomic scope" value="Bacteria"/>
</dbReference>
<evidence type="ECO:0000259" key="2">
    <source>
        <dbReference type="Pfam" id="PF02317"/>
    </source>
</evidence>
<dbReference type="InterPro" id="IPR008927">
    <property type="entry name" value="6-PGluconate_DH-like_C_sf"/>
</dbReference>
<dbReference type="InterPro" id="IPR013328">
    <property type="entry name" value="6PGD_dom2"/>
</dbReference>
<dbReference type="InterPro" id="IPR003421">
    <property type="entry name" value="Opine_DH"/>
</dbReference>
<dbReference type="HOGENOM" id="CLU_041606_1_0_6"/>
<comment type="caution">
    <text evidence="4">The sequence shown here is derived from an EMBL/GenBank/DDBJ whole genome shotgun (WGS) entry which is preliminary data.</text>
</comment>
<evidence type="ECO:0000259" key="3">
    <source>
        <dbReference type="Pfam" id="PF03807"/>
    </source>
</evidence>
<feature type="domain" description="Pyrroline-5-carboxylate reductase catalytic N-terminal" evidence="3">
    <location>
        <begin position="4"/>
        <end position="103"/>
    </location>
</feature>
<dbReference type="AlphaFoldDB" id="N6WV49"/>
<evidence type="ECO:0000313" key="4">
    <source>
        <dbReference type="EMBL" id="ENO12693.1"/>
    </source>
</evidence>
<dbReference type="Pfam" id="PF03807">
    <property type="entry name" value="F420_oxidored"/>
    <property type="match status" value="1"/>
</dbReference>
<reference evidence="4 5" key="1">
    <citation type="journal article" date="2013" name="Genome Announc.">
        <title>Genome Sequence of the Polycyclic Aromatic Hydrocarbon-Degrading Bacterium Strain Marinobacter nanhaiticus D15-8WT.</title>
        <authorList>
            <person name="Cui Z."/>
            <person name="Gao W."/>
            <person name="Li Q."/>
            <person name="Xu G."/>
            <person name="Zheng L."/>
        </authorList>
    </citation>
    <scope>NUCLEOTIDE SEQUENCE [LARGE SCALE GENOMIC DNA]</scope>
    <source>
        <strain evidence="4 5">D15-8W</strain>
    </source>
</reference>
<dbReference type="GO" id="GO:0016491">
    <property type="term" value="F:oxidoreductase activity"/>
    <property type="evidence" value="ECO:0007669"/>
    <property type="project" value="UniProtKB-KW"/>
</dbReference>
<dbReference type="InterPro" id="IPR028939">
    <property type="entry name" value="P5C_Rdtase_cat_N"/>
</dbReference>
<dbReference type="InterPro" id="IPR036291">
    <property type="entry name" value="NAD(P)-bd_dom_sf"/>
</dbReference>
<dbReference type="PANTHER" id="PTHR38015">
    <property type="entry name" value="BLR6086 PROTEIN"/>
    <property type="match status" value="1"/>
</dbReference>
<dbReference type="OrthoDB" id="7328149at2"/>
<dbReference type="UniPathway" id="UPA00028">
    <property type="reaction ID" value="UER00004"/>
</dbReference>
<dbReference type="Proteomes" id="UP000013165">
    <property type="component" value="Unassembled WGS sequence"/>
</dbReference>
<dbReference type="EMBL" id="APLQ01000014">
    <property type="protein sequence ID" value="ENO12693.1"/>
    <property type="molecule type" value="Genomic_DNA"/>
</dbReference>